<dbReference type="OrthoDB" id="3792543at2759"/>
<evidence type="ECO:0000313" key="2">
    <source>
        <dbReference type="EMBL" id="KAF2826005.1"/>
    </source>
</evidence>
<evidence type="ECO:0000313" key="3">
    <source>
        <dbReference type="Proteomes" id="UP000799424"/>
    </source>
</evidence>
<keyword evidence="1" id="KW-0732">Signal</keyword>
<name>A0A6A7A0A8_9PLEO</name>
<dbReference type="Proteomes" id="UP000799424">
    <property type="component" value="Unassembled WGS sequence"/>
</dbReference>
<organism evidence="2 3">
    <name type="scientific">Ophiobolus disseminans</name>
    <dbReference type="NCBI Taxonomy" id="1469910"/>
    <lineage>
        <taxon>Eukaryota</taxon>
        <taxon>Fungi</taxon>
        <taxon>Dikarya</taxon>
        <taxon>Ascomycota</taxon>
        <taxon>Pezizomycotina</taxon>
        <taxon>Dothideomycetes</taxon>
        <taxon>Pleosporomycetidae</taxon>
        <taxon>Pleosporales</taxon>
        <taxon>Pleosporineae</taxon>
        <taxon>Phaeosphaeriaceae</taxon>
        <taxon>Ophiobolus</taxon>
    </lineage>
</organism>
<protein>
    <submittedName>
        <fullName evidence="2">Uncharacterized protein</fullName>
    </submittedName>
</protein>
<gene>
    <name evidence="2" type="ORF">CC86DRAFT_293759</name>
</gene>
<feature type="signal peptide" evidence="1">
    <location>
        <begin position="1"/>
        <end position="20"/>
    </location>
</feature>
<dbReference type="EMBL" id="MU006227">
    <property type="protein sequence ID" value="KAF2826005.1"/>
    <property type="molecule type" value="Genomic_DNA"/>
</dbReference>
<reference evidence="2" key="1">
    <citation type="journal article" date="2020" name="Stud. Mycol.">
        <title>101 Dothideomycetes genomes: a test case for predicting lifestyles and emergence of pathogens.</title>
        <authorList>
            <person name="Haridas S."/>
            <person name="Albert R."/>
            <person name="Binder M."/>
            <person name="Bloem J."/>
            <person name="Labutti K."/>
            <person name="Salamov A."/>
            <person name="Andreopoulos B."/>
            <person name="Baker S."/>
            <person name="Barry K."/>
            <person name="Bills G."/>
            <person name="Bluhm B."/>
            <person name="Cannon C."/>
            <person name="Castanera R."/>
            <person name="Culley D."/>
            <person name="Daum C."/>
            <person name="Ezra D."/>
            <person name="Gonzalez J."/>
            <person name="Henrissat B."/>
            <person name="Kuo A."/>
            <person name="Liang C."/>
            <person name="Lipzen A."/>
            <person name="Lutzoni F."/>
            <person name="Magnuson J."/>
            <person name="Mondo S."/>
            <person name="Nolan M."/>
            <person name="Ohm R."/>
            <person name="Pangilinan J."/>
            <person name="Park H.-J."/>
            <person name="Ramirez L."/>
            <person name="Alfaro M."/>
            <person name="Sun H."/>
            <person name="Tritt A."/>
            <person name="Yoshinaga Y."/>
            <person name="Zwiers L.-H."/>
            <person name="Turgeon B."/>
            <person name="Goodwin S."/>
            <person name="Spatafora J."/>
            <person name="Crous P."/>
            <person name="Grigoriev I."/>
        </authorList>
    </citation>
    <scope>NUCLEOTIDE SEQUENCE</scope>
    <source>
        <strain evidence="2">CBS 113818</strain>
    </source>
</reference>
<dbReference type="AlphaFoldDB" id="A0A6A7A0A8"/>
<proteinExistence type="predicted"/>
<feature type="chain" id="PRO_5025667925" evidence="1">
    <location>
        <begin position="21"/>
        <end position="188"/>
    </location>
</feature>
<keyword evidence="3" id="KW-1185">Reference proteome</keyword>
<evidence type="ECO:0000256" key="1">
    <source>
        <dbReference type="SAM" id="SignalP"/>
    </source>
</evidence>
<accession>A0A6A7A0A8</accession>
<sequence length="188" mass="21168">MHNALVVLLSSFFFASSTTALYFPQFRLFSASKTAQHDISDKCTFTLWHKQLCSAGKKTNYIQMFEIEDHTNDIIVDIAALRPASAHNSYTKIGPNRAFAVRRLLDDKSLVIGGSEVEDDEVLFNFDGTVFTSDGSKNSEEAWCDAGAWDNENWNNEACNAHSHAVRSKSWRRILGALNFVERLQVVK</sequence>